<dbReference type="EMBL" id="GABZ01000119">
    <property type="protein sequence ID" value="JAA53406.1"/>
    <property type="molecule type" value="mRNA"/>
</dbReference>
<organism evidence="2">
    <name type="scientific">Desmodus rotundus</name>
    <name type="common">Vampire bat</name>
    <dbReference type="NCBI Taxonomy" id="9430"/>
    <lineage>
        <taxon>Eukaryota</taxon>
        <taxon>Metazoa</taxon>
        <taxon>Chordata</taxon>
        <taxon>Craniata</taxon>
        <taxon>Vertebrata</taxon>
        <taxon>Euteleostomi</taxon>
        <taxon>Mammalia</taxon>
        <taxon>Eutheria</taxon>
        <taxon>Laurasiatheria</taxon>
        <taxon>Chiroptera</taxon>
        <taxon>Yangochiroptera</taxon>
        <taxon>Phyllostomidae</taxon>
        <taxon>Desmodontinae</taxon>
        <taxon>Desmodus</taxon>
    </lineage>
</organism>
<protein>
    <submittedName>
        <fullName evidence="2">Putative secreted protein</fullName>
    </submittedName>
</protein>
<accession>K9J4G5</accession>
<keyword evidence="1" id="KW-0732">Signal</keyword>
<feature type="non-terminal residue" evidence="2">
    <location>
        <position position="89"/>
    </location>
</feature>
<reference evidence="2" key="1">
    <citation type="submission" date="2012-11" db="EMBL/GenBank/DDBJ databases">
        <title>The Vampirome: Transcriptome and Proteome Analysis of the Submandibular and Accessory Glands of the Vampire Bat and Vector of Human Rabies, Desmodus rotundus.</title>
        <authorList>
            <person name="Francischetti I.M.B."/>
            <person name="Assumpcao T.C.F."/>
            <person name="Ma D."/>
            <person name="Vicente E.C."/>
            <person name="Ribeiro J.M.C."/>
        </authorList>
    </citation>
    <scope>NUCLEOTIDE SEQUENCE</scope>
    <source>
        <tissue evidence="2">Salivary gland</tissue>
    </source>
</reference>
<dbReference type="AlphaFoldDB" id="K9J4G5"/>
<feature type="signal peptide" evidence="1">
    <location>
        <begin position="1"/>
        <end position="22"/>
    </location>
</feature>
<feature type="chain" id="PRO_5003931586" evidence="1">
    <location>
        <begin position="23"/>
        <end position="89"/>
    </location>
</feature>
<name>K9J4G5_DESRO</name>
<evidence type="ECO:0000256" key="1">
    <source>
        <dbReference type="SAM" id="SignalP"/>
    </source>
</evidence>
<evidence type="ECO:0000313" key="2">
    <source>
        <dbReference type="EMBL" id="JAA53406.1"/>
    </source>
</evidence>
<proteinExistence type="evidence at transcript level"/>
<sequence length="89" mass="9933">MCVVFQHWNVLSWVHLFHLVIQSQVTQRGLIEKAAIDSRHPRCFLLCTGSSEQPLGATCGDGKALANYRSWKAPRLSLGVWAAKEANLN</sequence>